<feature type="chain" id="PRO_5012209967" description="Anaphase-promoting complex subunit 4 WD40 domain-containing protein" evidence="1">
    <location>
        <begin position="21"/>
        <end position="371"/>
    </location>
</feature>
<dbReference type="EMBL" id="MPUH01000058">
    <property type="protein sequence ID" value="OMJ92621.1"/>
    <property type="molecule type" value="Genomic_DNA"/>
</dbReference>
<evidence type="ECO:0000313" key="2">
    <source>
        <dbReference type="EMBL" id="OMJ92621.1"/>
    </source>
</evidence>
<comment type="caution">
    <text evidence="2">The sequence shown here is derived from an EMBL/GenBank/DDBJ whole genome shotgun (WGS) entry which is preliminary data.</text>
</comment>
<evidence type="ECO:0008006" key="4">
    <source>
        <dbReference type="Google" id="ProtNLM"/>
    </source>
</evidence>
<keyword evidence="3" id="KW-1185">Reference proteome</keyword>
<protein>
    <recommendedName>
        <fullName evidence="4">Anaphase-promoting complex subunit 4 WD40 domain-containing protein</fullName>
    </recommendedName>
</protein>
<proteinExistence type="predicted"/>
<dbReference type="AlphaFoldDB" id="A0A1R2CUH0"/>
<keyword evidence="1" id="KW-0732">Signal</keyword>
<dbReference type="InterPro" id="IPR011044">
    <property type="entry name" value="Quino_amine_DH_bsu"/>
</dbReference>
<organism evidence="2 3">
    <name type="scientific">Stentor coeruleus</name>
    <dbReference type="NCBI Taxonomy" id="5963"/>
    <lineage>
        <taxon>Eukaryota</taxon>
        <taxon>Sar</taxon>
        <taxon>Alveolata</taxon>
        <taxon>Ciliophora</taxon>
        <taxon>Postciliodesmatophora</taxon>
        <taxon>Heterotrichea</taxon>
        <taxon>Heterotrichida</taxon>
        <taxon>Stentoridae</taxon>
        <taxon>Stentor</taxon>
    </lineage>
</organism>
<accession>A0A1R2CUH0</accession>
<dbReference type="Proteomes" id="UP000187209">
    <property type="component" value="Unassembled WGS sequence"/>
</dbReference>
<gene>
    <name evidence="2" type="ORF">SteCoe_4631</name>
</gene>
<feature type="signal peptide" evidence="1">
    <location>
        <begin position="1"/>
        <end position="20"/>
    </location>
</feature>
<sequence length="371" mass="42194">MLHLIMLNDLLLSSIQLREAGENLTNIKFPYTLPSLMRVEKFRSVIKKNQSPHNNLSSQTVWIGGKENILATLNSHGQVICYDLLDDNRSVVLTETFEHAFKIFFAGENLFIVVKNENSNFLNFFLVSIEGLQTGSCSRTKIFDQLHCEIRNLRDLDSDTCMVVVEKGNKIQIWHILSNTLKQEFPFNSSIQYQYSSGCFVFWETGKSDTKLGIISLENSTMNQIIIKTTSQINACEIIKSNILLEINNCHLQIINIFTGKSHIFTHSTPLAIYKNDTCNSIFVLFKDKTFATISDNITLSNECLDSTGEIFYSNMGEYSILSDKTGKVWVAGERIEKVFDGINHEIQQIGVNTDANHIYLASREEIFVIE</sequence>
<name>A0A1R2CUH0_9CILI</name>
<evidence type="ECO:0000256" key="1">
    <source>
        <dbReference type="SAM" id="SignalP"/>
    </source>
</evidence>
<dbReference type="SUPFAM" id="SSF50969">
    <property type="entry name" value="YVTN repeat-like/Quinoprotein amine dehydrogenase"/>
    <property type="match status" value="1"/>
</dbReference>
<evidence type="ECO:0000313" key="3">
    <source>
        <dbReference type="Proteomes" id="UP000187209"/>
    </source>
</evidence>
<reference evidence="2 3" key="1">
    <citation type="submission" date="2016-11" db="EMBL/GenBank/DDBJ databases">
        <title>The macronuclear genome of Stentor coeruleus: a giant cell with tiny introns.</title>
        <authorList>
            <person name="Slabodnick M."/>
            <person name="Ruby J.G."/>
            <person name="Reiff S.B."/>
            <person name="Swart E.C."/>
            <person name="Gosai S."/>
            <person name="Prabakaran S."/>
            <person name="Witkowska E."/>
            <person name="Larue G.E."/>
            <person name="Fisher S."/>
            <person name="Freeman R.M."/>
            <person name="Gunawardena J."/>
            <person name="Chu W."/>
            <person name="Stover N.A."/>
            <person name="Gregory B.D."/>
            <person name="Nowacki M."/>
            <person name="Derisi J."/>
            <person name="Roy S.W."/>
            <person name="Marshall W.F."/>
            <person name="Sood P."/>
        </authorList>
    </citation>
    <scope>NUCLEOTIDE SEQUENCE [LARGE SCALE GENOMIC DNA]</scope>
    <source>
        <strain evidence="2">WM001</strain>
    </source>
</reference>